<keyword evidence="8" id="KW-0460">Magnesium</keyword>
<dbReference type="GO" id="GO:0005634">
    <property type="term" value="C:nucleus"/>
    <property type="evidence" value="ECO:0007669"/>
    <property type="project" value="TreeGrafter"/>
</dbReference>
<feature type="domain" description="ERCC4" evidence="11">
    <location>
        <begin position="2"/>
        <end position="96"/>
    </location>
</feature>
<evidence type="ECO:0000259" key="11">
    <source>
        <dbReference type="SMART" id="SM00891"/>
    </source>
</evidence>
<dbReference type="PANTHER" id="PTHR13451:SF0">
    <property type="entry name" value="CROSSOVER JUNCTION ENDONUCLEASE MUS81"/>
    <property type="match status" value="1"/>
</dbReference>
<dbReference type="InterPro" id="IPR033309">
    <property type="entry name" value="Mus81"/>
</dbReference>
<dbReference type="PANTHER" id="PTHR13451">
    <property type="entry name" value="CLASS II CROSSOVER JUNCTION ENDONUCLEASE MUS81"/>
    <property type="match status" value="1"/>
</dbReference>
<dbReference type="GO" id="GO:0000727">
    <property type="term" value="P:double-strand break repair via break-induced replication"/>
    <property type="evidence" value="ECO:0007669"/>
    <property type="project" value="TreeGrafter"/>
</dbReference>
<comment type="similarity">
    <text evidence="2">Belongs to the XPF family.</text>
</comment>
<name>A0A6C0FBZ7_9ZZZZ</name>
<dbReference type="InterPro" id="IPR042530">
    <property type="entry name" value="EME1/EME2_C"/>
</dbReference>
<keyword evidence="5" id="KW-0255">Endonuclease</keyword>
<dbReference type="SUPFAM" id="SSF52980">
    <property type="entry name" value="Restriction endonuclease-like"/>
    <property type="match status" value="1"/>
</dbReference>
<dbReference type="SMART" id="SM00891">
    <property type="entry name" value="ERCC4"/>
    <property type="match status" value="1"/>
</dbReference>
<keyword evidence="4" id="KW-0479">Metal-binding</keyword>
<dbReference type="Gene3D" id="3.40.50.10130">
    <property type="match status" value="1"/>
</dbReference>
<comment type="cofactor">
    <cofactor evidence="1">
        <name>Mg(2+)</name>
        <dbReference type="ChEBI" id="CHEBI:18420"/>
    </cofactor>
</comment>
<dbReference type="Gene3D" id="1.10.150.670">
    <property type="entry name" value="Crossover junction endonuclease EME1, DNA-binding domain"/>
    <property type="match status" value="1"/>
</dbReference>
<organism evidence="12">
    <name type="scientific">viral metagenome</name>
    <dbReference type="NCBI Taxonomy" id="1070528"/>
    <lineage>
        <taxon>unclassified sequences</taxon>
        <taxon>metagenomes</taxon>
        <taxon>organismal metagenomes</taxon>
    </lineage>
</organism>
<dbReference type="InterPro" id="IPR006166">
    <property type="entry name" value="ERCC4_domain"/>
</dbReference>
<dbReference type="Pfam" id="PF02732">
    <property type="entry name" value="ERCC4"/>
    <property type="match status" value="1"/>
</dbReference>
<dbReference type="GO" id="GO:0046872">
    <property type="term" value="F:metal ion binding"/>
    <property type="evidence" value="ECO:0007669"/>
    <property type="project" value="UniProtKB-KW"/>
</dbReference>
<dbReference type="GO" id="GO:0048476">
    <property type="term" value="C:Holliday junction resolvase complex"/>
    <property type="evidence" value="ECO:0007669"/>
    <property type="project" value="TreeGrafter"/>
</dbReference>
<dbReference type="CDD" id="cd20074">
    <property type="entry name" value="XPF_nuclease_Mus81"/>
    <property type="match status" value="1"/>
</dbReference>
<accession>A0A6C0FBZ7</accession>
<keyword evidence="3" id="KW-0540">Nuclease</keyword>
<dbReference type="EMBL" id="MN738832">
    <property type="protein sequence ID" value="QHT38554.1"/>
    <property type="molecule type" value="Genomic_DNA"/>
</dbReference>
<dbReference type="AlphaFoldDB" id="A0A6C0FBZ7"/>
<evidence type="ECO:0000256" key="6">
    <source>
        <dbReference type="ARBA" id="ARBA00022763"/>
    </source>
</evidence>
<dbReference type="GO" id="GO:0006308">
    <property type="term" value="P:DNA catabolic process"/>
    <property type="evidence" value="ECO:0007669"/>
    <property type="project" value="InterPro"/>
</dbReference>
<proteinExistence type="inferred from homology"/>
<evidence type="ECO:0000256" key="10">
    <source>
        <dbReference type="ARBA" id="ARBA00023204"/>
    </source>
</evidence>
<evidence type="ECO:0000256" key="3">
    <source>
        <dbReference type="ARBA" id="ARBA00022722"/>
    </source>
</evidence>
<keyword evidence="6" id="KW-0227">DNA damage</keyword>
<evidence type="ECO:0000256" key="7">
    <source>
        <dbReference type="ARBA" id="ARBA00022801"/>
    </source>
</evidence>
<sequence>MSVKIDCRENQLISLCTKIISDSKKFQDLTLTTDNLHIGDILISGNEPGNDVVIERKTVADLSASIKDGRYKEQALRLSSTSYHSHNIIYVIEGAWNSGFFGSTLDKDTLYGSVVSMSLLKGFSVFRTDNIWDTASFICNMARKLKKTSVQMKYKNDVVVDTIENDETITSPDTVHEINDSPCSHTEKDVDYTTSIKVKKKDNITIDNIGIIILLQIPNVSHTTATTVMNKYKTIRNLIDALVVDNTILNNVTYTTSSGQSRKISKPARDNIIEYLLTQG</sequence>
<evidence type="ECO:0000313" key="12">
    <source>
        <dbReference type="EMBL" id="QHT38554.1"/>
    </source>
</evidence>
<keyword evidence="10" id="KW-0234">DNA repair</keyword>
<dbReference type="GO" id="GO:0008821">
    <property type="term" value="F:crossover junction DNA endonuclease activity"/>
    <property type="evidence" value="ECO:0007669"/>
    <property type="project" value="InterPro"/>
</dbReference>
<dbReference type="InterPro" id="IPR047416">
    <property type="entry name" value="XPF_nuclease_Mus81"/>
</dbReference>
<evidence type="ECO:0000256" key="5">
    <source>
        <dbReference type="ARBA" id="ARBA00022759"/>
    </source>
</evidence>
<protein>
    <recommendedName>
        <fullName evidence="11">ERCC4 domain-containing protein</fullName>
    </recommendedName>
</protein>
<dbReference type="GO" id="GO:0003677">
    <property type="term" value="F:DNA binding"/>
    <property type="evidence" value="ECO:0007669"/>
    <property type="project" value="InterPro"/>
</dbReference>
<evidence type="ECO:0000256" key="9">
    <source>
        <dbReference type="ARBA" id="ARBA00023172"/>
    </source>
</evidence>
<dbReference type="GO" id="GO:0000712">
    <property type="term" value="P:resolution of meiotic recombination intermediates"/>
    <property type="evidence" value="ECO:0007669"/>
    <property type="project" value="TreeGrafter"/>
</dbReference>
<evidence type="ECO:0000256" key="4">
    <source>
        <dbReference type="ARBA" id="ARBA00022723"/>
    </source>
</evidence>
<dbReference type="GO" id="GO:0048257">
    <property type="term" value="F:3'-flap endonuclease activity"/>
    <property type="evidence" value="ECO:0007669"/>
    <property type="project" value="TreeGrafter"/>
</dbReference>
<keyword evidence="9" id="KW-0233">DNA recombination</keyword>
<evidence type="ECO:0000256" key="1">
    <source>
        <dbReference type="ARBA" id="ARBA00001946"/>
    </source>
</evidence>
<keyword evidence="7" id="KW-0378">Hydrolase</keyword>
<dbReference type="GO" id="GO:0031573">
    <property type="term" value="P:mitotic intra-S DNA damage checkpoint signaling"/>
    <property type="evidence" value="ECO:0007669"/>
    <property type="project" value="TreeGrafter"/>
</dbReference>
<reference evidence="12" key="1">
    <citation type="journal article" date="2020" name="Nature">
        <title>Giant virus diversity and host interactions through global metagenomics.</title>
        <authorList>
            <person name="Schulz F."/>
            <person name="Roux S."/>
            <person name="Paez-Espino D."/>
            <person name="Jungbluth S."/>
            <person name="Walsh D.A."/>
            <person name="Denef V.J."/>
            <person name="McMahon K.D."/>
            <person name="Konstantinidis K.T."/>
            <person name="Eloe-Fadrosh E.A."/>
            <person name="Kyrpides N.C."/>
            <person name="Woyke T."/>
        </authorList>
    </citation>
    <scope>NUCLEOTIDE SEQUENCE</scope>
    <source>
        <strain evidence="12">GVMAG-S-ERX556106-38</strain>
    </source>
</reference>
<evidence type="ECO:0000256" key="2">
    <source>
        <dbReference type="ARBA" id="ARBA00010015"/>
    </source>
</evidence>
<dbReference type="InterPro" id="IPR011335">
    <property type="entry name" value="Restrct_endonuc-II-like"/>
</dbReference>
<evidence type="ECO:0000256" key="8">
    <source>
        <dbReference type="ARBA" id="ARBA00022842"/>
    </source>
</evidence>